<feature type="region of interest" description="Disordered" evidence="1">
    <location>
        <begin position="67"/>
        <end position="89"/>
    </location>
</feature>
<name>A0AAP0DZA6_9MAGN</name>
<organism evidence="2 3">
    <name type="scientific">Stephania cephalantha</name>
    <dbReference type="NCBI Taxonomy" id="152367"/>
    <lineage>
        <taxon>Eukaryota</taxon>
        <taxon>Viridiplantae</taxon>
        <taxon>Streptophyta</taxon>
        <taxon>Embryophyta</taxon>
        <taxon>Tracheophyta</taxon>
        <taxon>Spermatophyta</taxon>
        <taxon>Magnoliopsida</taxon>
        <taxon>Ranunculales</taxon>
        <taxon>Menispermaceae</taxon>
        <taxon>Menispermoideae</taxon>
        <taxon>Cissampelideae</taxon>
        <taxon>Stephania</taxon>
    </lineage>
</organism>
<comment type="caution">
    <text evidence="2">The sequence shown here is derived from an EMBL/GenBank/DDBJ whole genome shotgun (WGS) entry which is preliminary data.</text>
</comment>
<accession>A0AAP0DZA6</accession>
<keyword evidence="3" id="KW-1185">Reference proteome</keyword>
<dbReference type="EMBL" id="JBBNAG010000013">
    <property type="protein sequence ID" value="KAK9083706.1"/>
    <property type="molecule type" value="Genomic_DNA"/>
</dbReference>
<dbReference type="Proteomes" id="UP001419268">
    <property type="component" value="Unassembled WGS sequence"/>
</dbReference>
<sequence>MTNTLRSSIGCLVRGDQIEGLRFSDFPNHHQTVNHQNCNQTEPRFARFGRFGCGFGARQRCEAARSGCGETGSEEDEGRQCGCSEGTPRRPTAAVRVLERWLRCGSERRGETAWGVEGVE</sequence>
<reference evidence="2 3" key="1">
    <citation type="submission" date="2024-01" db="EMBL/GenBank/DDBJ databases">
        <title>Genome assemblies of Stephania.</title>
        <authorList>
            <person name="Yang L."/>
        </authorList>
    </citation>
    <scope>NUCLEOTIDE SEQUENCE [LARGE SCALE GENOMIC DNA]</scope>
    <source>
        <strain evidence="2">JXDWG</strain>
        <tissue evidence="2">Leaf</tissue>
    </source>
</reference>
<dbReference type="AlphaFoldDB" id="A0AAP0DZA6"/>
<protein>
    <submittedName>
        <fullName evidence="2">Uncharacterized protein</fullName>
    </submittedName>
</protein>
<evidence type="ECO:0000256" key="1">
    <source>
        <dbReference type="SAM" id="MobiDB-lite"/>
    </source>
</evidence>
<evidence type="ECO:0000313" key="2">
    <source>
        <dbReference type="EMBL" id="KAK9083706.1"/>
    </source>
</evidence>
<gene>
    <name evidence="2" type="ORF">Scep_030177</name>
</gene>
<evidence type="ECO:0000313" key="3">
    <source>
        <dbReference type="Proteomes" id="UP001419268"/>
    </source>
</evidence>
<proteinExistence type="predicted"/>